<keyword evidence="1" id="KW-0175">Coiled coil</keyword>
<dbReference type="Proteomes" id="UP000663832">
    <property type="component" value="Unassembled WGS sequence"/>
</dbReference>
<accession>A0A813YH53</accession>
<evidence type="ECO:0000256" key="1">
    <source>
        <dbReference type="SAM" id="Coils"/>
    </source>
</evidence>
<keyword evidence="2" id="KW-0812">Transmembrane</keyword>
<dbReference type="EMBL" id="CAJNOM010000038">
    <property type="protein sequence ID" value="CAF0884007.1"/>
    <property type="molecule type" value="Genomic_DNA"/>
</dbReference>
<proteinExistence type="predicted"/>
<name>A0A813YH53_9BILA</name>
<organism evidence="3 4">
    <name type="scientific">Adineta steineri</name>
    <dbReference type="NCBI Taxonomy" id="433720"/>
    <lineage>
        <taxon>Eukaryota</taxon>
        <taxon>Metazoa</taxon>
        <taxon>Spiralia</taxon>
        <taxon>Gnathifera</taxon>
        <taxon>Rotifera</taxon>
        <taxon>Eurotatoria</taxon>
        <taxon>Bdelloidea</taxon>
        <taxon>Adinetida</taxon>
        <taxon>Adinetidae</taxon>
        <taxon>Adineta</taxon>
    </lineage>
</organism>
<feature type="transmembrane region" description="Helical" evidence="2">
    <location>
        <begin position="26"/>
        <end position="46"/>
    </location>
</feature>
<dbReference type="OrthoDB" id="10009549at2759"/>
<sequence>MTILPTNISFNTTQTEQIFAYDTNGAIIYVIGVIVWYAIGFGLILIDDINPQPNHSGSRKHVSFYETVTDLHEQQMRNEILVELKDKDRRAKLWQIYYGTEKSHPVMIQKDIEAIELITKQLDELNERRRLLRYTLNEISVEEPDAVHIHDDSDSESVQDFQMINQKKANERLKSYFK</sequence>
<reference evidence="3" key="1">
    <citation type="submission" date="2021-02" db="EMBL/GenBank/DDBJ databases">
        <authorList>
            <person name="Nowell W R."/>
        </authorList>
    </citation>
    <scope>NUCLEOTIDE SEQUENCE</scope>
</reference>
<evidence type="ECO:0000256" key="2">
    <source>
        <dbReference type="SAM" id="Phobius"/>
    </source>
</evidence>
<keyword evidence="2" id="KW-1133">Transmembrane helix</keyword>
<dbReference type="AlphaFoldDB" id="A0A813YH53"/>
<evidence type="ECO:0000313" key="3">
    <source>
        <dbReference type="EMBL" id="CAF0884007.1"/>
    </source>
</evidence>
<comment type="caution">
    <text evidence="3">The sequence shown here is derived from an EMBL/GenBank/DDBJ whole genome shotgun (WGS) entry which is preliminary data.</text>
</comment>
<feature type="coiled-coil region" evidence="1">
    <location>
        <begin position="108"/>
        <end position="142"/>
    </location>
</feature>
<gene>
    <name evidence="3" type="ORF">QVE165_LOCUS8571</name>
</gene>
<evidence type="ECO:0000313" key="4">
    <source>
        <dbReference type="Proteomes" id="UP000663832"/>
    </source>
</evidence>
<keyword evidence="2" id="KW-0472">Membrane</keyword>
<protein>
    <submittedName>
        <fullName evidence="3">Uncharacterized protein</fullName>
    </submittedName>
</protein>
<keyword evidence="4" id="KW-1185">Reference proteome</keyword>